<evidence type="ECO:0000313" key="11">
    <source>
        <dbReference type="EMBL" id="KEQ12896.1"/>
    </source>
</evidence>
<dbReference type="Gene3D" id="3.30.230.70">
    <property type="entry name" value="GHMP Kinase, N-terminal domain"/>
    <property type="match status" value="2"/>
</dbReference>
<dbReference type="PROSITE" id="PS50126">
    <property type="entry name" value="S1"/>
    <property type="match status" value="1"/>
</dbReference>
<dbReference type="FunFam" id="3.30.230.70:FF:000001">
    <property type="entry name" value="Polyribonucleotide nucleotidyltransferase"/>
    <property type="match status" value="1"/>
</dbReference>
<dbReference type="InterPro" id="IPR027408">
    <property type="entry name" value="PNPase/RNase_PH_dom_sf"/>
</dbReference>
<dbReference type="Pfam" id="PF00013">
    <property type="entry name" value="KH_1"/>
    <property type="match status" value="1"/>
</dbReference>
<feature type="binding site" evidence="9">
    <location>
        <position position="486"/>
    </location>
    <ligand>
        <name>Mg(2+)</name>
        <dbReference type="ChEBI" id="CHEBI:18420"/>
    </ligand>
</feature>
<dbReference type="Pfam" id="PF03726">
    <property type="entry name" value="PNPase"/>
    <property type="match status" value="1"/>
</dbReference>
<accession>A0A081N373</accession>
<dbReference type="CDD" id="cd11364">
    <property type="entry name" value="RNase_PH_PNPase_2"/>
    <property type="match status" value="1"/>
</dbReference>
<comment type="cofactor">
    <cofactor evidence="9">
        <name>Mg(2+)</name>
        <dbReference type="ChEBI" id="CHEBI:18420"/>
    </cofactor>
</comment>
<keyword evidence="12" id="KW-1185">Reference proteome</keyword>
<dbReference type="CDD" id="cd04472">
    <property type="entry name" value="S1_PNPase"/>
    <property type="match status" value="1"/>
</dbReference>
<dbReference type="Proteomes" id="UP000028006">
    <property type="component" value="Unassembled WGS sequence"/>
</dbReference>
<dbReference type="EC" id="2.7.7.8" evidence="9"/>
<protein>
    <recommendedName>
        <fullName evidence="9">Polyribonucleotide nucleotidyltransferase</fullName>
        <ecNumber evidence="9">2.7.7.8</ecNumber>
    </recommendedName>
    <alternativeName>
        <fullName evidence="9">Polynucleotide phosphorylase</fullName>
        <shortName evidence="9">PNPase</shortName>
    </alternativeName>
</protein>
<evidence type="ECO:0000256" key="4">
    <source>
        <dbReference type="ARBA" id="ARBA00022679"/>
    </source>
</evidence>
<comment type="function">
    <text evidence="9">Involved in mRNA degradation. Catalyzes the phosphorolysis of single-stranded polyribonucleotides processively in the 3'- to 5'-direction.</text>
</comment>
<dbReference type="PANTHER" id="PTHR11252">
    <property type="entry name" value="POLYRIBONUCLEOTIDE NUCLEOTIDYLTRANSFERASE"/>
    <property type="match status" value="1"/>
</dbReference>
<evidence type="ECO:0000256" key="2">
    <source>
        <dbReference type="ARBA" id="ARBA00007404"/>
    </source>
</evidence>
<keyword evidence="8 9" id="KW-0694">RNA-binding</keyword>
<proteinExistence type="inferred from homology"/>
<dbReference type="FunFam" id="3.30.1370.10:FF:000001">
    <property type="entry name" value="Polyribonucleotide nucleotidyltransferase"/>
    <property type="match status" value="1"/>
</dbReference>
<sequence length="700" mass="75682">MTPVTKTFTFGDQTITLETGRIARQASGAVLATMGETSVLATVVGAKEAKPGQDFFPLSVHYQEKTYAAGKIPGGFLKRESRPSEKETLTSRLIDRPIRPLFPKGFMNEVQVVLTVVSVDKKNDPDILAMVACSAALAISGIPFQGPIGGARVGFNEEKGYILNPSYAELETSELDMVVAGTKDAVLMVESEAEELTEDEMLGAVLFAHEEYQSVISAVEAFAAEAGKPVWDWAAEAENVELKEKMSAFEGKMREAYQITIKQDRYAAVGTLKQEVLEALVGEEEGQFEAGDVEKAFSKLEKNVVRGNIINGQPRIDGRDTKTVRPINVEIGVLPKTHGSALFTRGETQALVTTTLGTARDAQIIDSLEGETKDPFMLHYNFPAYSVGECGRMGAPGRREIGHGRLARRGVQAMLPTQDEFPYTVRVVSEITESNGSSSMASVCGSSLALMDAGVPLKAPVAGIAMGLVKEGEQFAVLTDILGDEDHLGDMDFKVAGTSEGITALQMDIKIAGITEEIMEIALDQACDARLHILDEMNKVISESRSELNENAPMTMSLKIDTDKIRDVIGKGGATIRSICEDTGASVDIDDSGMVKIFADDKEKAQAAYDRVYGITADAEVGQIYTGEVTRIVDFGAFVSVLPGRDGLVHISQIADERVEKVSDYLQMGQQVEVVVLDIDSRGRIKLSIKEVARAKEQQS</sequence>
<dbReference type="InterPro" id="IPR015848">
    <property type="entry name" value="PNPase_PH_RNA-bd_bac/org-type"/>
</dbReference>
<evidence type="ECO:0000256" key="3">
    <source>
        <dbReference type="ARBA" id="ARBA00022490"/>
    </source>
</evidence>
<dbReference type="Gene3D" id="3.30.1370.10">
    <property type="entry name" value="K Homology domain, type 1"/>
    <property type="match status" value="1"/>
</dbReference>
<dbReference type="InterPro" id="IPR003029">
    <property type="entry name" value="S1_domain"/>
</dbReference>
<dbReference type="Pfam" id="PF03725">
    <property type="entry name" value="RNase_PH_C"/>
    <property type="match status" value="2"/>
</dbReference>
<dbReference type="EMBL" id="JOKG01000004">
    <property type="protein sequence ID" value="KEQ12896.1"/>
    <property type="molecule type" value="Genomic_DNA"/>
</dbReference>
<dbReference type="InterPro" id="IPR012162">
    <property type="entry name" value="PNPase"/>
</dbReference>
<dbReference type="CDD" id="cd02393">
    <property type="entry name" value="KH-I_PNPase"/>
    <property type="match status" value="1"/>
</dbReference>
<dbReference type="InterPro" id="IPR015847">
    <property type="entry name" value="ExoRNase_PH_dom2"/>
</dbReference>
<comment type="subcellular location">
    <subcellularLocation>
        <location evidence="1 9">Cytoplasm</location>
    </subcellularLocation>
</comment>
<dbReference type="InterPro" id="IPR004088">
    <property type="entry name" value="KH_dom_type_1"/>
</dbReference>
<dbReference type="CDD" id="cd11363">
    <property type="entry name" value="RNase_PH_PNPase_1"/>
    <property type="match status" value="1"/>
</dbReference>
<evidence type="ECO:0000256" key="8">
    <source>
        <dbReference type="ARBA" id="ARBA00022884"/>
    </source>
</evidence>
<evidence type="ECO:0000256" key="7">
    <source>
        <dbReference type="ARBA" id="ARBA00022842"/>
    </source>
</evidence>
<dbReference type="Gene3D" id="2.40.50.140">
    <property type="entry name" value="Nucleic acid-binding proteins"/>
    <property type="match status" value="1"/>
</dbReference>
<evidence type="ECO:0000313" key="12">
    <source>
        <dbReference type="Proteomes" id="UP000028006"/>
    </source>
</evidence>
<reference evidence="11 12" key="1">
    <citation type="submission" date="2014-06" db="EMBL/GenBank/DDBJ databases">
        <title>Whole Genome Sequences of Three Symbiotic Endozoicomonas Bacteria.</title>
        <authorList>
            <person name="Neave M.J."/>
            <person name="Apprill A."/>
            <person name="Voolstra C.R."/>
        </authorList>
    </citation>
    <scope>NUCLEOTIDE SEQUENCE [LARGE SCALE GENOMIC DNA]</scope>
    <source>
        <strain evidence="11 12">LMG 24815</strain>
    </source>
</reference>
<dbReference type="Pfam" id="PF01138">
    <property type="entry name" value="RNase_PH"/>
    <property type="match status" value="2"/>
</dbReference>
<dbReference type="SUPFAM" id="SSF50249">
    <property type="entry name" value="Nucleic acid-binding proteins"/>
    <property type="match status" value="1"/>
</dbReference>
<dbReference type="GO" id="GO:0003723">
    <property type="term" value="F:RNA binding"/>
    <property type="evidence" value="ECO:0007669"/>
    <property type="project" value="UniProtKB-UniRule"/>
</dbReference>
<dbReference type="FunFam" id="2.40.50.140:FF:000023">
    <property type="entry name" value="Polyribonucleotide nucleotidyltransferase"/>
    <property type="match status" value="1"/>
</dbReference>
<keyword evidence="3 9" id="KW-0963">Cytoplasm</keyword>
<keyword evidence="6 9" id="KW-0479">Metal-binding</keyword>
<dbReference type="FunFam" id="3.30.230.70:FF:000002">
    <property type="entry name" value="Polyribonucleotide nucleotidyltransferase"/>
    <property type="match status" value="1"/>
</dbReference>
<evidence type="ECO:0000256" key="5">
    <source>
        <dbReference type="ARBA" id="ARBA00022695"/>
    </source>
</evidence>
<dbReference type="RefSeq" id="WP_034878820.1">
    <property type="nucleotide sequence ID" value="NZ_JOKG01000004.1"/>
</dbReference>
<dbReference type="NCBIfam" id="NF008805">
    <property type="entry name" value="PRK11824.1"/>
    <property type="match status" value="1"/>
</dbReference>
<dbReference type="AlphaFoldDB" id="A0A081N373"/>
<dbReference type="SUPFAM" id="SSF54211">
    <property type="entry name" value="Ribosomal protein S5 domain 2-like"/>
    <property type="match status" value="2"/>
</dbReference>
<dbReference type="HAMAP" id="MF_01595">
    <property type="entry name" value="PNPase"/>
    <property type="match status" value="1"/>
</dbReference>
<comment type="catalytic activity">
    <reaction evidence="9">
        <text>RNA(n+1) + phosphate = RNA(n) + a ribonucleoside 5'-diphosphate</text>
        <dbReference type="Rhea" id="RHEA:22096"/>
        <dbReference type="Rhea" id="RHEA-COMP:14527"/>
        <dbReference type="Rhea" id="RHEA-COMP:17342"/>
        <dbReference type="ChEBI" id="CHEBI:43474"/>
        <dbReference type="ChEBI" id="CHEBI:57930"/>
        <dbReference type="ChEBI" id="CHEBI:140395"/>
        <dbReference type="EC" id="2.7.7.8"/>
    </reaction>
</comment>
<dbReference type="SUPFAM" id="SSF55666">
    <property type="entry name" value="Ribonuclease PH domain 2-like"/>
    <property type="match status" value="2"/>
</dbReference>
<dbReference type="InterPro" id="IPR036345">
    <property type="entry name" value="ExoRNase_PH_dom2_sf"/>
</dbReference>
<keyword evidence="7 9" id="KW-0460">Magnesium</keyword>
<dbReference type="InterPro" id="IPR020568">
    <property type="entry name" value="Ribosomal_Su5_D2-typ_SF"/>
</dbReference>
<dbReference type="GO" id="GO:0005829">
    <property type="term" value="C:cytosol"/>
    <property type="evidence" value="ECO:0007669"/>
    <property type="project" value="UniProtKB-ARBA"/>
</dbReference>
<evidence type="ECO:0000256" key="9">
    <source>
        <dbReference type="HAMAP-Rule" id="MF_01595"/>
    </source>
</evidence>
<dbReference type="InterPro" id="IPR012340">
    <property type="entry name" value="NA-bd_OB-fold"/>
</dbReference>
<keyword evidence="5 9" id="KW-0548">Nucleotidyltransferase</keyword>
<dbReference type="GO" id="GO:0004654">
    <property type="term" value="F:polyribonucleotide nucleotidyltransferase activity"/>
    <property type="evidence" value="ECO:0007669"/>
    <property type="project" value="UniProtKB-UniRule"/>
</dbReference>
<comment type="similarity">
    <text evidence="2 9">Belongs to the polyribonucleotide nucleotidyltransferase family.</text>
</comment>
<dbReference type="InterPro" id="IPR001247">
    <property type="entry name" value="ExoRNase_PH_dom1"/>
</dbReference>
<dbReference type="GO" id="GO:0000175">
    <property type="term" value="F:3'-5'-RNA exonuclease activity"/>
    <property type="evidence" value="ECO:0007669"/>
    <property type="project" value="TreeGrafter"/>
</dbReference>
<dbReference type="PROSITE" id="PS50084">
    <property type="entry name" value="KH_TYPE_1"/>
    <property type="match status" value="1"/>
</dbReference>
<dbReference type="GO" id="GO:0006402">
    <property type="term" value="P:mRNA catabolic process"/>
    <property type="evidence" value="ECO:0007669"/>
    <property type="project" value="UniProtKB-UniRule"/>
</dbReference>
<keyword evidence="4 9" id="KW-0808">Transferase</keyword>
<comment type="caution">
    <text evidence="11">The sequence shown here is derived from an EMBL/GenBank/DDBJ whole genome shotgun (WGS) entry which is preliminary data.</text>
</comment>
<dbReference type="SUPFAM" id="SSF54791">
    <property type="entry name" value="Eukaryotic type KH-domain (KH-domain type I)"/>
    <property type="match status" value="1"/>
</dbReference>
<dbReference type="GO" id="GO:0000287">
    <property type="term" value="F:magnesium ion binding"/>
    <property type="evidence" value="ECO:0007669"/>
    <property type="project" value="UniProtKB-UniRule"/>
</dbReference>
<dbReference type="Pfam" id="PF00575">
    <property type="entry name" value="S1"/>
    <property type="match status" value="1"/>
</dbReference>
<comment type="subunit">
    <text evidence="9">Component of the RNA degradosome, which is a multiprotein complex involved in RNA processing and mRNA degradation.</text>
</comment>
<evidence type="ECO:0000259" key="10">
    <source>
        <dbReference type="PROSITE" id="PS50126"/>
    </source>
</evidence>
<evidence type="ECO:0000256" key="1">
    <source>
        <dbReference type="ARBA" id="ARBA00004496"/>
    </source>
</evidence>
<dbReference type="PANTHER" id="PTHR11252:SF0">
    <property type="entry name" value="POLYRIBONUCLEOTIDE NUCLEOTIDYLTRANSFERASE 1, MITOCHONDRIAL"/>
    <property type="match status" value="1"/>
</dbReference>
<dbReference type="InterPro" id="IPR036456">
    <property type="entry name" value="PNPase_PH_RNA-bd_sf"/>
</dbReference>
<dbReference type="NCBIfam" id="TIGR03591">
    <property type="entry name" value="polynuc_phos"/>
    <property type="match status" value="1"/>
</dbReference>
<evidence type="ECO:0000256" key="6">
    <source>
        <dbReference type="ARBA" id="ARBA00022723"/>
    </source>
</evidence>
<dbReference type="eggNOG" id="COG1185">
    <property type="taxonomic scope" value="Bacteria"/>
</dbReference>
<feature type="domain" description="S1 motif" evidence="10">
    <location>
        <begin position="622"/>
        <end position="690"/>
    </location>
</feature>
<feature type="binding site" evidence="9">
    <location>
        <position position="492"/>
    </location>
    <ligand>
        <name>Mg(2+)</name>
        <dbReference type="ChEBI" id="CHEBI:18420"/>
    </ligand>
</feature>
<dbReference type="SMART" id="SM00316">
    <property type="entry name" value="S1"/>
    <property type="match status" value="1"/>
</dbReference>
<organism evidence="11 12">
    <name type="scientific">Endozoicomonas montiporae</name>
    <dbReference type="NCBI Taxonomy" id="1027273"/>
    <lineage>
        <taxon>Bacteria</taxon>
        <taxon>Pseudomonadati</taxon>
        <taxon>Pseudomonadota</taxon>
        <taxon>Gammaproteobacteria</taxon>
        <taxon>Oceanospirillales</taxon>
        <taxon>Endozoicomonadaceae</taxon>
        <taxon>Endozoicomonas</taxon>
    </lineage>
</organism>
<name>A0A081N373_9GAMM</name>
<dbReference type="GO" id="GO:0006396">
    <property type="term" value="P:RNA processing"/>
    <property type="evidence" value="ECO:0007669"/>
    <property type="project" value="InterPro"/>
</dbReference>
<gene>
    <name evidence="9" type="primary">pnp</name>
    <name evidence="11" type="ORF">GZ77_20880</name>
</gene>
<dbReference type="InterPro" id="IPR036612">
    <property type="entry name" value="KH_dom_type_1_sf"/>
</dbReference>
<dbReference type="SUPFAM" id="SSF46915">
    <property type="entry name" value="Polynucleotide phosphorylase/guanosine pentaphosphate synthase (PNPase/GPSI), domain 3"/>
    <property type="match status" value="1"/>
</dbReference>
<dbReference type="InterPro" id="IPR004087">
    <property type="entry name" value="KH_dom"/>
</dbReference>
<dbReference type="SMART" id="SM00322">
    <property type="entry name" value="KH"/>
    <property type="match status" value="1"/>
</dbReference>
<dbReference type="PIRSF" id="PIRSF005499">
    <property type="entry name" value="PNPase"/>
    <property type="match status" value="1"/>
</dbReference>